<evidence type="ECO:0000313" key="4">
    <source>
        <dbReference type="Proteomes" id="UP000076727"/>
    </source>
</evidence>
<dbReference type="OrthoDB" id="5584477at2759"/>
<feature type="compositionally biased region" description="Polar residues" evidence="1">
    <location>
        <begin position="182"/>
        <end position="198"/>
    </location>
</feature>
<evidence type="ECO:0000256" key="1">
    <source>
        <dbReference type="SAM" id="MobiDB-lite"/>
    </source>
</evidence>
<name>A0A165NCS2_9APHY</name>
<dbReference type="Proteomes" id="UP000076727">
    <property type="component" value="Unassembled WGS sequence"/>
</dbReference>
<dbReference type="Pfam" id="PF17667">
    <property type="entry name" value="Pkinase_fungal"/>
    <property type="match status" value="1"/>
</dbReference>
<dbReference type="PANTHER" id="PTHR38248">
    <property type="entry name" value="FUNK1 6"/>
    <property type="match status" value="1"/>
</dbReference>
<evidence type="ECO:0000313" key="3">
    <source>
        <dbReference type="EMBL" id="KZT66813.1"/>
    </source>
</evidence>
<dbReference type="STRING" id="1314783.A0A165NCS2"/>
<feature type="domain" description="Fungal-type protein kinase" evidence="2">
    <location>
        <begin position="35"/>
        <end position="261"/>
    </location>
</feature>
<evidence type="ECO:0000259" key="2">
    <source>
        <dbReference type="Pfam" id="PF17667"/>
    </source>
</evidence>
<gene>
    <name evidence="3" type="ORF">DAEQUDRAFT_767642</name>
</gene>
<dbReference type="AlphaFoldDB" id="A0A165NCS2"/>
<keyword evidence="4" id="KW-1185">Reference proteome</keyword>
<organism evidence="3 4">
    <name type="scientific">Daedalea quercina L-15889</name>
    <dbReference type="NCBI Taxonomy" id="1314783"/>
    <lineage>
        <taxon>Eukaryota</taxon>
        <taxon>Fungi</taxon>
        <taxon>Dikarya</taxon>
        <taxon>Basidiomycota</taxon>
        <taxon>Agaricomycotina</taxon>
        <taxon>Agaricomycetes</taxon>
        <taxon>Polyporales</taxon>
        <taxon>Fomitopsis</taxon>
    </lineage>
</organism>
<feature type="region of interest" description="Disordered" evidence="1">
    <location>
        <begin position="174"/>
        <end position="228"/>
    </location>
</feature>
<dbReference type="EMBL" id="KV429083">
    <property type="protein sequence ID" value="KZT66813.1"/>
    <property type="molecule type" value="Genomic_DNA"/>
</dbReference>
<accession>A0A165NCS2</accession>
<proteinExistence type="predicted"/>
<dbReference type="InterPro" id="IPR040976">
    <property type="entry name" value="Pkinase_fungal"/>
</dbReference>
<reference evidence="3 4" key="1">
    <citation type="journal article" date="2016" name="Mol. Biol. Evol.">
        <title>Comparative Genomics of Early-Diverging Mushroom-Forming Fungi Provides Insights into the Origins of Lignocellulose Decay Capabilities.</title>
        <authorList>
            <person name="Nagy L.G."/>
            <person name="Riley R."/>
            <person name="Tritt A."/>
            <person name="Adam C."/>
            <person name="Daum C."/>
            <person name="Floudas D."/>
            <person name="Sun H."/>
            <person name="Yadav J.S."/>
            <person name="Pangilinan J."/>
            <person name="Larsson K.H."/>
            <person name="Matsuura K."/>
            <person name="Barry K."/>
            <person name="Labutti K."/>
            <person name="Kuo R."/>
            <person name="Ohm R.A."/>
            <person name="Bhattacharya S.S."/>
            <person name="Shirouzu T."/>
            <person name="Yoshinaga Y."/>
            <person name="Martin F.M."/>
            <person name="Grigoriev I.V."/>
            <person name="Hibbett D.S."/>
        </authorList>
    </citation>
    <scope>NUCLEOTIDE SEQUENCE [LARGE SCALE GENOMIC DNA]</scope>
    <source>
        <strain evidence="3 4">L-15889</strain>
    </source>
</reference>
<protein>
    <recommendedName>
        <fullName evidence="2">Fungal-type protein kinase domain-containing protein</fullName>
    </recommendedName>
</protein>
<dbReference type="PANTHER" id="PTHR38248:SF2">
    <property type="entry name" value="FUNK1 11"/>
    <property type="match status" value="1"/>
</dbReference>
<sequence length="389" mass="44976">METKVENKLRQDNGEKELIARVAWEHWRAVRQSGSEMSEIIRRGLKGAKESYIIDIRCSKPKAIEKMGMRSSITHLIPWGRDPRICRNLTLKSYHRLEDIGSAVRFHTVFVDVVRAHHWAYEASKILHCDISIKSIKWYEELDGQPIGVLCDWDSTEDYNTGYIGVVRPEIRKTASDKRSSKNSTNRLIGLSTGQSMNKDAVESPDPNSIAPPDGERETSMIKPRHQTGTGPFMAVDLLCVGVPPLHKYRHDLESFFYVYVAVAAAYDPPEKHFRKVPWEQQSLVSIGINKHMFLTNMDTRDEIFEYVHPEFEPLLNEDSFLMVLWEVFRKIARRGDDIRDAETSRARNVRLGIPANEFNMEKTEIEKERDSLMTYSTFMKILGEREDE</sequence>